<feature type="domain" description="Siroheme decarboxylase NirL-like HTH" evidence="7">
    <location>
        <begin position="9"/>
        <end position="55"/>
    </location>
</feature>
<dbReference type="AlphaFoldDB" id="A0A2H0LYQ0"/>
<dbReference type="InterPro" id="IPR036390">
    <property type="entry name" value="WH_DNA-bd_sf"/>
</dbReference>
<sequence length="152" mass="17495">MNRALTALDKRILNRLQQDIPFTAEPWKKIAGELNIQEARLLNRIAILKKRGIIRRIAAVFNPRKVGFVSTLAAAKVAPENIEAAARAVNKYPEVTHNYKRQEEYNLWFALVAPSRKKITLIINRLKKNKKFKKVIELPAVRLFKIDVSLKV</sequence>
<reference evidence="8 9" key="1">
    <citation type="submission" date="2017-09" db="EMBL/GenBank/DDBJ databases">
        <title>Depth-based differentiation of microbial function through sediment-hosted aquifers and enrichment of novel symbionts in the deep terrestrial subsurface.</title>
        <authorList>
            <person name="Probst A.J."/>
            <person name="Ladd B."/>
            <person name="Jarett J.K."/>
            <person name="Geller-Mcgrath D.E."/>
            <person name="Sieber C.M."/>
            <person name="Emerson J.B."/>
            <person name="Anantharaman K."/>
            <person name="Thomas B.C."/>
            <person name="Malmstrom R."/>
            <person name="Stieglmeier M."/>
            <person name="Klingl A."/>
            <person name="Woyke T."/>
            <person name="Ryan C.M."/>
            <person name="Banfield J.F."/>
        </authorList>
    </citation>
    <scope>NUCLEOTIDE SEQUENCE [LARGE SCALE GENOMIC DNA]</scope>
    <source>
        <strain evidence="8">CG11_big_fil_rev_8_21_14_0_20_42_13</strain>
    </source>
</reference>
<name>A0A2H0LYQ0_9BACT</name>
<evidence type="ECO:0000259" key="6">
    <source>
        <dbReference type="Pfam" id="PF17805"/>
    </source>
</evidence>
<feature type="domain" description="Siroheme decarboxylase AsnC-like ligand binding" evidence="6">
    <location>
        <begin position="65"/>
        <end position="145"/>
    </location>
</feature>
<dbReference type="InterPro" id="IPR036388">
    <property type="entry name" value="WH-like_DNA-bd_sf"/>
</dbReference>
<dbReference type="Proteomes" id="UP000229641">
    <property type="component" value="Unassembled WGS sequence"/>
</dbReference>
<evidence type="ECO:0000313" key="8">
    <source>
        <dbReference type="EMBL" id="PIQ89511.1"/>
    </source>
</evidence>
<evidence type="ECO:0000256" key="1">
    <source>
        <dbReference type="ARBA" id="ARBA00023239"/>
    </source>
</evidence>
<dbReference type="InterPro" id="IPR050684">
    <property type="entry name" value="HTH-Siroheme_Decarb"/>
</dbReference>
<dbReference type="PANTHER" id="PTHR43413:SF1">
    <property type="entry name" value="SIROHEME DECARBOXYLASE NIRL SUBUNIT"/>
    <property type="match status" value="1"/>
</dbReference>
<dbReference type="EMBL" id="PCWA01000035">
    <property type="protein sequence ID" value="PIQ89511.1"/>
    <property type="molecule type" value="Genomic_DNA"/>
</dbReference>
<dbReference type="InterPro" id="IPR019888">
    <property type="entry name" value="Tscrpt_reg_AsnC-like"/>
</dbReference>
<dbReference type="GO" id="GO:0016829">
    <property type="term" value="F:lyase activity"/>
    <property type="evidence" value="ECO:0007669"/>
    <property type="project" value="UniProtKB-KW"/>
</dbReference>
<comment type="similarity">
    <text evidence="3">Belongs to the Ahb/Nir family.</text>
</comment>
<gene>
    <name evidence="8" type="ORF">COV72_02490</name>
</gene>
<evidence type="ECO:0000313" key="9">
    <source>
        <dbReference type="Proteomes" id="UP000229641"/>
    </source>
</evidence>
<dbReference type="InterPro" id="IPR053953">
    <property type="entry name" value="NirdL-like_HTH"/>
</dbReference>
<organism evidence="8 9">
    <name type="scientific">Candidatus Ghiorseimicrobium undicola</name>
    <dbReference type="NCBI Taxonomy" id="1974746"/>
    <lineage>
        <taxon>Bacteria</taxon>
        <taxon>Pseudomonadati</taxon>
        <taxon>Candidatus Omnitrophota</taxon>
        <taxon>Candidatus Ghiorseimicrobium</taxon>
    </lineage>
</organism>
<comment type="caution">
    <text evidence="8">The sequence shown here is derived from an EMBL/GenBank/DDBJ whole genome shotgun (WGS) entry which is preliminary data.</text>
</comment>
<dbReference type="SMART" id="SM00344">
    <property type="entry name" value="HTH_ASNC"/>
    <property type="match status" value="1"/>
</dbReference>
<evidence type="ECO:0000256" key="5">
    <source>
        <dbReference type="ARBA" id="ARBA00048470"/>
    </source>
</evidence>
<accession>A0A2H0LYQ0</accession>
<dbReference type="SUPFAM" id="SSF46785">
    <property type="entry name" value="Winged helix' DNA-binding domain"/>
    <property type="match status" value="1"/>
</dbReference>
<dbReference type="Pfam" id="PF17805">
    <property type="entry name" value="AsnC_trans_reg2"/>
    <property type="match status" value="1"/>
</dbReference>
<dbReference type="EC" id="4.1.1.111" evidence="4"/>
<evidence type="ECO:0000259" key="7">
    <source>
        <dbReference type="Pfam" id="PF22451"/>
    </source>
</evidence>
<evidence type="ECO:0000256" key="2">
    <source>
        <dbReference type="ARBA" id="ARBA00023444"/>
    </source>
</evidence>
<dbReference type="Gene3D" id="1.10.10.10">
    <property type="entry name" value="Winged helix-like DNA-binding domain superfamily/Winged helix DNA-binding domain"/>
    <property type="match status" value="1"/>
</dbReference>
<dbReference type="Gene3D" id="3.30.70.3460">
    <property type="match status" value="1"/>
</dbReference>
<proteinExistence type="inferred from homology"/>
<comment type="catalytic activity">
    <reaction evidence="5">
        <text>siroheme + 2 H(+) = 12,18-didecarboxysiroheme + 2 CO2</text>
        <dbReference type="Rhea" id="RHEA:19093"/>
        <dbReference type="ChEBI" id="CHEBI:15378"/>
        <dbReference type="ChEBI" id="CHEBI:16526"/>
        <dbReference type="ChEBI" id="CHEBI:60052"/>
        <dbReference type="ChEBI" id="CHEBI:140497"/>
        <dbReference type="EC" id="4.1.1.111"/>
    </reaction>
</comment>
<dbReference type="Pfam" id="PF22451">
    <property type="entry name" value="NirdL-like_HTH"/>
    <property type="match status" value="1"/>
</dbReference>
<comment type="pathway">
    <text evidence="2">Porphyrin-containing compound metabolism.</text>
</comment>
<evidence type="ECO:0000256" key="3">
    <source>
        <dbReference type="ARBA" id="ARBA00023457"/>
    </source>
</evidence>
<evidence type="ECO:0000256" key="4">
    <source>
        <dbReference type="ARBA" id="ARBA00023471"/>
    </source>
</evidence>
<dbReference type="PANTHER" id="PTHR43413">
    <property type="entry name" value="TRANSCRIPTIONAL REGULATOR, ASNC FAMILY"/>
    <property type="match status" value="1"/>
</dbReference>
<protein>
    <recommendedName>
        <fullName evidence="4">siroheme decarboxylase</fullName>
        <ecNumber evidence="4">4.1.1.111</ecNumber>
    </recommendedName>
</protein>
<dbReference type="InterPro" id="IPR040523">
    <property type="entry name" value="AsnC_trans_reg2"/>
</dbReference>
<keyword evidence="1" id="KW-0456">Lyase</keyword>